<dbReference type="eggNOG" id="KOG4297">
    <property type="taxonomic scope" value="Eukaryota"/>
</dbReference>
<dbReference type="PANTHER" id="PTHR22801:SF63">
    <property type="entry name" value="C-TYPE LECTIN DOMAIN-CONTAINING PROTEIN"/>
    <property type="match status" value="1"/>
</dbReference>
<dbReference type="SMART" id="SM00034">
    <property type="entry name" value="CLECT"/>
    <property type="match status" value="1"/>
</dbReference>
<dbReference type="AlphaFoldDB" id="C4A010"/>
<dbReference type="PROSITE" id="PS00615">
    <property type="entry name" value="C_TYPE_LECTIN_1"/>
    <property type="match status" value="1"/>
</dbReference>
<dbReference type="Gene3D" id="3.10.100.10">
    <property type="entry name" value="Mannose-Binding Protein A, subunit A"/>
    <property type="match status" value="1"/>
</dbReference>
<gene>
    <name evidence="3" type="ORF">BRAFLDRAFT_150470</name>
</gene>
<dbReference type="InterPro" id="IPR016187">
    <property type="entry name" value="CTDL_fold"/>
</dbReference>
<dbReference type="InParanoid" id="C4A010"/>
<dbReference type="PROSITE" id="PS50041">
    <property type="entry name" value="C_TYPE_LECTIN_2"/>
    <property type="match status" value="1"/>
</dbReference>
<keyword evidence="1" id="KW-1015">Disulfide bond</keyword>
<dbReference type="PANTHER" id="PTHR22801">
    <property type="entry name" value="LITHOSTATHINE"/>
    <property type="match status" value="1"/>
</dbReference>
<feature type="non-terminal residue" evidence="3">
    <location>
        <position position="130"/>
    </location>
</feature>
<feature type="non-terminal residue" evidence="3">
    <location>
        <position position="1"/>
    </location>
</feature>
<dbReference type="EMBL" id="GG666776">
    <property type="protein sequence ID" value="EEN41870.1"/>
    <property type="molecule type" value="Genomic_DNA"/>
</dbReference>
<dbReference type="STRING" id="7739.C4A010"/>
<evidence type="ECO:0000313" key="3">
    <source>
        <dbReference type="EMBL" id="EEN41870.1"/>
    </source>
</evidence>
<accession>C4A010</accession>
<feature type="domain" description="C-type lectin" evidence="2">
    <location>
        <begin position="8"/>
        <end position="127"/>
    </location>
</feature>
<dbReference type="InterPro" id="IPR016186">
    <property type="entry name" value="C-type_lectin-like/link_sf"/>
</dbReference>
<name>C4A010_BRAFL</name>
<dbReference type="InterPro" id="IPR001304">
    <property type="entry name" value="C-type_lectin-like"/>
</dbReference>
<dbReference type="InterPro" id="IPR018378">
    <property type="entry name" value="C-type_lectin_CS"/>
</dbReference>
<evidence type="ECO:0000256" key="1">
    <source>
        <dbReference type="ARBA" id="ARBA00023157"/>
    </source>
</evidence>
<dbReference type="SUPFAM" id="SSF56436">
    <property type="entry name" value="C-type lectin-like"/>
    <property type="match status" value="1"/>
</dbReference>
<dbReference type="CDD" id="cd00037">
    <property type="entry name" value="CLECT"/>
    <property type="match status" value="1"/>
</dbReference>
<dbReference type="InterPro" id="IPR050801">
    <property type="entry name" value="Ca-Dep_Lectins_ImmuneDev"/>
</dbReference>
<evidence type="ECO:0000259" key="2">
    <source>
        <dbReference type="PROSITE" id="PS50041"/>
    </source>
</evidence>
<dbReference type="Pfam" id="PF00059">
    <property type="entry name" value="Lectin_C"/>
    <property type="match status" value="1"/>
</dbReference>
<protein>
    <recommendedName>
        <fullName evidence="2">C-type lectin domain-containing protein</fullName>
    </recommendedName>
</protein>
<sequence length="130" mass="14866">CTPGYELFRDNCYKAFDVEEDYHWSEAACEDDGGMLAMPQDQAIDNFLINLRTALNPYVRYWIGLSDREKEGTWTWADGQPLTFSSWADGEPNSAGDEDCVVYAAHPTVRDKWNDVPCNFPNRFICQKPA</sequence>
<proteinExistence type="predicted"/>
<reference evidence="3" key="1">
    <citation type="journal article" date="2008" name="Nature">
        <title>The amphioxus genome and the evolution of the chordate karyotype.</title>
        <authorList>
            <consortium name="US DOE Joint Genome Institute (JGI-PGF)"/>
            <person name="Putnam N.H."/>
            <person name="Butts T."/>
            <person name="Ferrier D.E.K."/>
            <person name="Furlong R.F."/>
            <person name="Hellsten U."/>
            <person name="Kawashima T."/>
            <person name="Robinson-Rechavi M."/>
            <person name="Shoguchi E."/>
            <person name="Terry A."/>
            <person name="Yu J.-K."/>
            <person name="Benito-Gutierrez E.L."/>
            <person name="Dubchak I."/>
            <person name="Garcia-Fernandez J."/>
            <person name="Gibson-Brown J.J."/>
            <person name="Grigoriev I.V."/>
            <person name="Horton A.C."/>
            <person name="de Jong P.J."/>
            <person name="Jurka J."/>
            <person name="Kapitonov V.V."/>
            <person name="Kohara Y."/>
            <person name="Kuroki Y."/>
            <person name="Lindquist E."/>
            <person name="Lucas S."/>
            <person name="Osoegawa K."/>
            <person name="Pennacchio L.A."/>
            <person name="Salamov A.A."/>
            <person name="Satou Y."/>
            <person name="Sauka-Spengler T."/>
            <person name="Schmutz J."/>
            <person name="Shin-I T."/>
            <person name="Toyoda A."/>
            <person name="Bronner-Fraser M."/>
            <person name="Fujiyama A."/>
            <person name="Holland L.Z."/>
            <person name="Holland P.W.H."/>
            <person name="Satoh N."/>
            <person name="Rokhsar D.S."/>
        </authorList>
    </citation>
    <scope>NUCLEOTIDE SEQUENCE [LARGE SCALE GENOMIC DNA]</scope>
    <source>
        <strain evidence="3">S238N-H82</strain>
        <tissue evidence="3">Testes</tissue>
    </source>
</reference>
<organism>
    <name type="scientific">Branchiostoma floridae</name>
    <name type="common">Florida lancelet</name>
    <name type="synonym">Amphioxus</name>
    <dbReference type="NCBI Taxonomy" id="7739"/>
    <lineage>
        <taxon>Eukaryota</taxon>
        <taxon>Metazoa</taxon>
        <taxon>Chordata</taxon>
        <taxon>Cephalochordata</taxon>
        <taxon>Leptocardii</taxon>
        <taxon>Amphioxiformes</taxon>
        <taxon>Branchiostomatidae</taxon>
        <taxon>Branchiostoma</taxon>
    </lineage>
</organism>